<protein>
    <recommendedName>
        <fullName evidence="5">Alpha-galactosidase</fullName>
        <ecNumber evidence="5">3.2.1.22</ecNumber>
    </recommendedName>
    <alternativeName>
        <fullName evidence="5">Melibiase</fullName>
    </alternativeName>
</protein>
<dbReference type="EC" id="3.2.1.22" evidence="5"/>
<keyword evidence="2" id="KW-0732">Signal</keyword>
<dbReference type="InterPro" id="IPR013785">
    <property type="entry name" value="Aldolase_TIM"/>
</dbReference>
<reference evidence="7 8" key="1">
    <citation type="submission" date="2022-04" db="EMBL/GenBank/DDBJ databases">
        <title>Genome diversity in the genus Frankia.</title>
        <authorList>
            <person name="Carlos-Shanley C."/>
            <person name="Hahn D."/>
        </authorList>
    </citation>
    <scope>NUCLEOTIDE SEQUENCE [LARGE SCALE GENOMIC DNA]</scope>
    <source>
        <strain evidence="7 8">Ag45/Mut15</strain>
    </source>
</reference>
<accession>A0ABT0JY05</accession>
<keyword evidence="4 5" id="KW-0326">Glycosidase</keyword>
<dbReference type="InterPro" id="IPR017853">
    <property type="entry name" value="GH"/>
</dbReference>
<dbReference type="GO" id="GO:0016787">
    <property type="term" value="F:hydrolase activity"/>
    <property type="evidence" value="ECO:0007669"/>
    <property type="project" value="UniProtKB-KW"/>
</dbReference>
<evidence type="ECO:0000313" key="8">
    <source>
        <dbReference type="Proteomes" id="UP001201873"/>
    </source>
</evidence>
<proteinExistence type="inferred from homology"/>
<comment type="similarity">
    <text evidence="1 5">Belongs to the glycosyl hydrolase 27 family.</text>
</comment>
<dbReference type="InterPro" id="IPR041233">
    <property type="entry name" value="Melibiase_C"/>
</dbReference>
<dbReference type="Pfam" id="PF17801">
    <property type="entry name" value="Melibiase_C"/>
    <property type="match status" value="1"/>
</dbReference>
<keyword evidence="3 5" id="KW-0378">Hydrolase</keyword>
<dbReference type="InterPro" id="IPR013780">
    <property type="entry name" value="Glyco_hydro_b"/>
</dbReference>
<dbReference type="CDD" id="cd14792">
    <property type="entry name" value="GH27"/>
    <property type="match status" value="1"/>
</dbReference>
<dbReference type="Proteomes" id="UP001201873">
    <property type="component" value="Unassembled WGS sequence"/>
</dbReference>
<dbReference type="PANTHER" id="PTHR11452:SF75">
    <property type="entry name" value="ALPHA-GALACTOSIDASE MEL1"/>
    <property type="match status" value="1"/>
</dbReference>
<name>A0ABT0JY05_9ACTN</name>
<comment type="caution">
    <text evidence="7">The sequence shown here is derived from an EMBL/GenBank/DDBJ whole genome shotgun (WGS) entry which is preliminary data.</text>
</comment>
<dbReference type="RefSeq" id="WP_248824285.1">
    <property type="nucleotide sequence ID" value="NZ_JALKFT010000007.1"/>
</dbReference>
<dbReference type="PANTHER" id="PTHR11452">
    <property type="entry name" value="ALPHA-GALACTOSIDASE/ALPHA-N-ACETYLGALACTOSAMINIDASE"/>
    <property type="match status" value="1"/>
</dbReference>
<dbReference type="Pfam" id="PF16499">
    <property type="entry name" value="Melibiase_2"/>
    <property type="match status" value="2"/>
</dbReference>
<keyword evidence="5" id="KW-1015">Disulfide bond</keyword>
<dbReference type="Gene3D" id="3.20.20.70">
    <property type="entry name" value="Aldolase class I"/>
    <property type="match status" value="1"/>
</dbReference>
<evidence type="ECO:0000313" key="7">
    <source>
        <dbReference type="EMBL" id="MCK9875898.1"/>
    </source>
</evidence>
<keyword evidence="8" id="KW-1185">Reference proteome</keyword>
<evidence type="ECO:0000256" key="1">
    <source>
        <dbReference type="ARBA" id="ARBA00009743"/>
    </source>
</evidence>
<evidence type="ECO:0000256" key="3">
    <source>
        <dbReference type="ARBA" id="ARBA00022801"/>
    </source>
</evidence>
<evidence type="ECO:0000256" key="4">
    <source>
        <dbReference type="ARBA" id="ARBA00023295"/>
    </source>
</evidence>
<evidence type="ECO:0000256" key="2">
    <source>
        <dbReference type="ARBA" id="ARBA00022729"/>
    </source>
</evidence>
<feature type="domain" description="Alpha galactosidase C-terminal" evidence="6">
    <location>
        <begin position="388"/>
        <end position="465"/>
    </location>
</feature>
<dbReference type="PRINTS" id="PR00740">
    <property type="entry name" value="GLHYDRLASE27"/>
</dbReference>
<comment type="catalytic activity">
    <reaction evidence="5">
        <text>Hydrolysis of terminal, non-reducing alpha-D-galactose residues in alpha-D-galactosides, including galactose oligosaccharides, galactomannans and galactolipids.</text>
        <dbReference type="EC" id="3.2.1.22"/>
    </reaction>
</comment>
<evidence type="ECO:0000256" key="5">
    <source>
        <dbReference type="RuleBase" id="RU361168"/>
    </source>
</evidence>
<dbReference type="Gene3D" id="2.60.40.1180">
    <property type="entry name" value="Golgi alpha-mannosidase II"/>
    <property type="match status" value="1"/>
</dbReference>
<dbReference type="EMBL" id="JALKFT010000007">
    <property type="protein sequence ID" value="MCK9875898.1"/>
    <property type="molecule type" value="Genomic_DNA"/>
</dbReference>
<dbReference type="InterPro" id="IPR002241">
    <property type="entry name" value="Glyco_hydro_27"/>
</dbReference>
<evidence type="ECO:0000259" key="6">
    <source>
        <dbReference type="Pfam" id="PF17801"/>
    </source>
</evidence>
<gene>
    <name evidence="7" type="ORF">MXD59_08945</name>
</gene>
<dbReference type="InterPro" id="IPR000111">
    <property type="entry name" value="Glyco_hydro_27/36_CS"/>
</dbReference>
<dbReference type="SUPFAM" id="SSF51011">
    <property type="entry name" value="Glycosyl hydrolase domain"/>
    <property type="match status" value="1"/>
</dbReference>
<sequence>MIDDAARVRRPAWVRTRFGLSLSALLTVLVLGGLCGLGGDAPDVSVGVGIPAHREVSAGLARTPPMGWNSWNLRGAAVSAVDIRAAADALVVTGMRGAGYRYVTVDDGWMLPTRDEHGTLIADPGRFPGGIAALARYVHARGLRLGIYESPGRTTCQGRPGSYGHEAHDAVTFAAWGVDYLKYDACSYPGLRPAGTSARAWLVAGFTRMRNALDATGRPIVYSINPSSSGDPAGERAWSWASSVANLWRVTNDHAPCWATVLPMDYYPGVCTSDSFDPASAWASEGGPGHWNDLDMLAVGLTPSAVNPDVENLASLATGRVSNQLDDTEARTELSVWSMFASALIAGNDLTTMSPATRTILTNRAVLAIDQDPLGAPASRRGGDSWDGLSVWTRPLAGGDTAVLVVNRGDTRRAADLPGSPLALRANPAGYEIADLWTGRLTRTAGTVPTLSVDLAPHEAALVRLTPVGRTAG</sequence>
<dbReference type="SUPFAM" id="SSF51445">
    <property type="entry name" value="(Trans)glycosidases"/>
    <property type="match status" value="1"/>
</dbReference>
<dbReference type="PROSITE" id="PS00512">
    <property type="entry name" value="ALPHA_GALACTOSIDASE"/>
    <property type="match status" value="1"/>
</dbReference>
<organism evidence="7 8">
    <name type="scientific">Frankia umida</name>
    <dbReference type="NCBI Taxonomy" id="573489"/>
    <lineage>
        <taxon>Bacteria</taxon>
        <taxon>Bacillati</taxon>
        <taxon>Actinomycetota</taxon>
        <taxon>Actinomycetes</taxon>
        <taxon>Frankiales</taxon>
        <taxon>Frankiaceae</taxon>
        <taxon>Frankia</taxon>
    </lineage>
</organism>